<accession>A0A1V1NVL5</accession>
<protein>
    <submittedName>
        <fullName evidence="1">Uncharacterized protein</fullName>
    </submittedName>
</protein>
<reference evidence="2" key="1">
    <citation type="submission" date="2012-11" db="EMBL/GenBank/DDBJ databases">
        <authorList>
            <person name="Lucero-Rivera Y.E."/>
            <person name="Tovar-Ramirez D."/>
        </authorList>
    </citation>
    <scope>NUCLEOTIDE SEQUENCE [LARGE SCALE GENOMIC DNA]</scope>
    <source>
        <strain evidence="2">Araruama</strain>
    </source>
</reference>
<evidence type="ECO:0000313" key="1">
    <source>
        <dbReference type="EMBL" id="ETR66603.1"/>
    </source>
</evidence>
<organism evidence="1 2">
    <name type="scientific">Candidatus Magnetoglobus multicellularis str. Araruama</name>
    <dbReference type="NCBI Taxonomy" id="890399"/>
    <lineage>
        <taxon>Bacteria</taxon>
        <taxon>Pseudomonadati</taxon>
        <taxon>Thermodesulfobacteriota</taxon>
        <taxon>Desulfobacteria</taxon>
        <taxon>Desulfobacterales</taxon>
        <taxon>Desulfobacteraceae</taxon>
        <taxon>Candidatus Magnetoglobus</taxon>
    </lineage>
</organism>
<gene>
    <name evidence="1" type="ORF">OMM_12585</name>
</gene>
<comment type="caution">
    <text evidence="1">The sequence shown here is derived from an EMBL/GenBank/DDBJ whole genome shotgun (WGS) entry which is preliminary data.</text>
</comment>
<proteinExistence type="predicted"/>
<sequence length="89" mass="10252">MCLNTSVAVIIETKYNFHPNDVETVLRKVDNFRILYPEYKEYKIFGGIAGLTIRQETIDAAKQLGFFVFTQEGNDIKILNDQVKELANH</sequence>
<dbReference type="Proteomes" id="UP000189670">
    <property type="component" value="Unassembled WGS sequence"/>
</dbReference>
<evidence type="ECO:0000313" key="2">
    <source>
        <dbReference type="Proteomes" id="UP000189670"/>
    </source>
</evidence>
<dbReference type="AlphaFoldDB" id="A0A1V1NVL5"/>
<name>A0A1V1NVL5_9BACT</name>
<dbReference type="EMBL" id="ATBP01001872">
    <property type="protein sequence ID" value="ETR66603.1"/>
    <property type="molecule type" value="Genomic_DNA"/>
</dbReference>